<evidence type="ECO:0000259" key="1">
    <source>
        <dbReference type="Pfam" id="PF13966"/>
    </source>
</evidence>
<evidence type="ECO:0000313" key="2">
    <source>
        <dbReference type="EMBL" id="GKV43557.1"/>
    </source>
</evidence>
<comment type="caution">
    <text evidence="2">The sequence shown here is derived from an EMBL/GenBank/DDBJ whole genome shotgun (WGS) entry which is preliminary data.</text>
</comment>
<gene>
    <name evidence="2" type="ORF">SLEP1_g50836</name>
</gene>
<evidence type="ECO:0000313" key="3">
    <source>
        <dbReference type="Proteomes" id="UP001054252"/>
    </source>
</evidence>
<keyword evidence="3" id="KW-1185">Reference proteome</keyword>
<proteinExistence type="predicted"/>
<dbReference type="InterPro" id="IPR026960">
    <property type="entry name" value="RVT-Znf"/>
</dbReference>
<feature type="domain" description="Reverse transcriptase zinc-binding" evidence="1">
    <location>
        <begin position="207"/>
        <end position="296"/>
    </location>
</feature>
<dbReference type="Pfam" id="PF13966">
    <property type="entry name" value="zf-RVT"/>
    <property type="match status" value="1"/>
</dbReference>
<dbReference type="PANTHER" id="PTHR36617:SF16">
    <property type="entry name" value="OS04G0516500 PROTEIN"/>
    <property type="match status" value="1"/>
</dbReference>
<dbReference type="Proteomes" id="UP001054252">
    <property type="component" value="Unassembled WGS sequence"/>
</dbReference>
<dbReference type="EMBL" id="BPVZ01000170">
    <property type="protein sequence ID" value="GKV43557.1"/>
    <property type="molecule type" value="Genomic_DNA"/>
</dbReference>
<reference evidence="2 3" key="1">
    <citation type="journal article" date="2021" name="Commun. Biol.">
        <title>The genome of Shorea leprosula (Dipterocarpaceae) highlights the ecological relevance of drought in aseasonal tropical rainforests.</title>
        <authorList>
            <person name="Ng K.K.S."/>
            <person name="Kobayashi M.J."/>
            <person name="Fawcett J.A."/>
            <person name="Hatakeyama M."/>
            <person name="Paape T."/>
            <person name="Ng C.H."/>
            <person name="Ang C.C."/>
            <person name="Tnah L.H."/>
            <person name="Lee C.T."/>
            <person name="Nishiyama T."/>
            <person name="Sese J."/>
            <person name="O'Brien M.J."/>
            <person name="Copetti D."/>
            <person name="Mohd Noor M.I."/>
            <person name="Ong R.C."/>
            <person name="Putra M."/>
            <person name="Sireger I.Z."/>
            <person name="Indrioko S."/>
            <person name="Kosugi Y."/>
            <person name="Izuno A."/>
            <person name="Isagi Y."/>
            <person name="Lee S.L."/>
            <person name="Shimizu K.K."/>
        </authorList>
    </citation>
    <scope>NUCLEOTIDE SEQUENCE [LARGE SCALE GENOMIC DNA]</scope>
    <source>
        <strain evidence="2">214</strain>
    </source>
</reference>
<protein>
    <recommendedName>
        <fullName evidence="1">Reverse transcriptase zinc-binding domain-containing protein</fullName>
    </recommendedName>
</protein>
<name>A0AAV5M4T2_9ROSI</name>
<sequence>MDTGNESQKKISWVKWDYVCYSKEKGGLRVSDLRRKNWALLGKWWYWFGDGVESLWKWIVKEKYYGGKWEEVDITAVGNWRTSKIWRDIISIGGRSMRLRNMLVEGFKWDVGEGNQVGFWRERWIGNKTLRDLCPRLFELSTNKACNISDMGVWEGDKWCWKVEWRRARIGREKDEEEVLWEVLDSFPLKKGVEDCWRWIHDSDGSYGVKKAYDFLAPTKRVLEEQLCKLIWCKLVPSKVFFFGWRLCLDRLPTKWNITKRGVHLQEEELICVLCNDMVEEANHLFSMCKEAWILWVEVLQWWGMVTIMPNNALGVVDIFVNDLGRIIGKEMGACIFLVVSWYLWYWRNGKVFNNGNNIRGRLMDMVQAKSFF</sequence>
<dbReference type="PANTHER" id="PTHR36617">
    <property type="entry name" value="PROTEIN, PUTATIVE-RELATED"/>
    <property type="match status" value="1"/>
</dbReference>
<organism evidence="2 3">
    <name type="scientific">Rubroshorea leprosula</name>
    <dbReference type="NCBI Taxonomy" id="152421"/>
    <lineage>
        <taxon>Eukaryota</taxon>
        <taxon>Viridiplantae</taxon>
        <taxon>Streptophyta</taxon>
        <taxon>Embryophyta</taxon>
        <taxon>Tracheophyta</taxon>
        <taxon>Spermatophyta</taxon>
        <taxon>Magnoliopsida</taxon>
        <taxon>eudicotyledons</taxon>
        <taxon>Gunneridae</taxon>
        <taxon>Pentapetalae</taxon>
        <taxon>rosids</taxon>
        <taxon>malvids</taxon>
        <taxon>Malvales</taxon>
        <taxon>Dipterocarpaceae</taxon>
        <taxon>Rubroshorea</taxon>
    </lineage>
</organism>
<dbReference type="AlphaFoldDB" id="A0AAV5M4T2"/>
<accession>A0AAV5M4T2</accession>